<dbReference type="Gene3D" id="3.40.50.720">
    <property type="entry name" value="NAD(P)-binding Rossmann-like Domain"/>
    <property type="match status" value="1"/>
</dbReference>
<dbReference type="EMBL" id="QNRE01000001">
    <property type="protein sequence ID" value="RBO96906.1"/>
    <property type="molecule type" value="Genomic_DNA"/>
</dbReference>
<comment type="caution">
    <text evidence="5">The sequence shown here is derived from an EMBL/GenBank/DDBJ whole genome shotgun (WGS) entry which is preliminary data.</text>
</comment>
<keyword evidence="2" id="KW-0560">Oxidoreductase</keyword>
<feature type="region of interest" description="Disordered" evidence="4">
    <location>
        <begin position="268"/>
        <end position="289"/>
    </location>
</feature>
<evidence type="ECO:0000256" key="4">
    <source>
        <dbReference type="SAM" id="MobiDB-lite"/>
    </source>
</evidence>
<sequence length="289" mass="30683">MSSPVTGRVVAVTGGSRGIGFAIARAFVQRGAHVAIGAVREDRLHTAAGELGLSCYCSVNVSDPESFRAFLARVTRELGPVDVLVNNAGIMPVGSLLDEDDAMTKRAVEIDAFGMMVGTKQALELMIPRGRGHIVNICSTMGEVALPGMATYNASKAAAITFSDAARLEYRDSGVRISTVLPGAVNTELVAGLDGTVSLPVPGTSLRIPLVKPVEATEVARAVVDTVTRDVARARVYVPRLAGVLLAGQRLLPRRAAESLNLRMGGKNALNTDHEERRGYHDRISRDTR</sequence>
<dbReference type="InterPro" id="IPR002347">
    <property type="entry name" value="SDR_fam"/>
</dbReference>
<dbReference type="STRING" id="1210090.GCA_001613185_03752"/>
<dbReference type="AlphaFoldDB" id="A0A366E3F6"/>
<evidence type="ECO:0000313" key="6">
    <source>
        <dbReference type="Proteomes" id="UP000252586"/>
    </source>
</evidence>
<dbReference type="PANTHER" id="PTHR24322:SF736">
    <property type="entry name" value="RETINOL DEHYDROGENASE 10"/>
    <property type="match status" value="1"/>
</dbReference>
<gene>
    <name evidence="5" type="ORF">DFR74_101925</name>
</gene>
<dbReference type="SUPFAM" id="SSF51735">
    <property type="entry name" value="NAD(P)-binding Rossmann-fold domains"/>
    <property type="match status" value="1"/>
</dbReference>
<name>A0A366E3F6_9NOCA</name>
<dbReference type="PANTHER" id="PTHR24322">
    <property type="entry name" value="PKSB"/>
    <property type="match status" value="1"/>
</dbReference>
<proteinExistence type="inferred from homology"/>
<evidence type="ECO:0000313" key="5">
    <source>
        <dbReference type="EMBL" id="RBO96906.1"/>
    </source>
</evidence>
<protein>
    <recommendedName>
        <fullName evidence="7">Short-subunit dehydrogenase</fullName>
    </recommendedName>
</protein>
<dbReference type="Pfam" id="PF00106">
    <property type="entry name" value="adh_short"/>
    <property type="match status" value="1"/>
</dbReference>
<dbReference type="CDD" id="cd05233">
    <property type="entry name" value="SDR_c"/>
    <property type="match status" value="1"/>
</dbReference>
<dbReference type="PRINTS" id="PR00080">
    <property type="entry name" value="SDRFAMILY"/>
</dbReference>
<feature type="compositionally biased region" description="Basic and acidic residues" evidence="4">
    <location>
        <begin position="272"/>
        <end position="289"/>
    </location>
</feature>
<accession>A0A366E3F6</accession>
<comment type="similarity">
    <text evidence="1 3">Belongs to the short-chain dehydrogenases/reductases (SDR) family.</text>
</comment>
<dbReference type="Proteomes" id="UP000252586">
    <property type="component" value="Unassembled WGS sequence"/>
</dbReference>
<evidence type="ECO:0000256" key="2">
    <source>
        <dbReference type="ARBA" id="ARBA00023002"/>
    </source>
</evidence>
<dbReference type="InterPro" id="IPR036291">
    <property type="entry name" value="NAD(P)-bd_dom_sf"/>
</dbReference>
<dbReference type="PROSITE" id="PS00061">
    <property type="entry name" value="ADH_SHORT"/>
    <property type="match status" value="1"/>
</dbReference>
<evidence type="ECO:0000256" key="3">
    <source>
        <dbReference type="RuleBase" id="RU000363"/>
    </source>
</evidence>
<evidence type="ECO:0000256" key="1">
    <source>
        <dbReference type="ARBA" id="ARBA00006484"/>
    </source>
</evidence>
<keyword evidence="6" id="KW-1185">Reference proteome</keyword>
<dbReference type="InterPro" id="IPR020904">
    <property type="entry name" value="Sc_DH/Rdtase_CS"/>
</dbReference>
<evidence type="ECO:0008006" key="7">
    <source>
        <dbReference type="Google" id="ProtNLM"/>
    </source>
</evidence>
<dbReference type="NCBIfam" id="NF005878">
    <property type="entry name" value="PRK07825.1"/>
    <property type="match status" value="1"/>
</dbReference>
<dbReference type="PRINTS" id="PR00081">
    <property type="entry name" value="GDHRDH"/>
</dbReference>
<dbReference type="RefSeq" id="WP_067510407.1">
    <property type="nucleotide sequence ID" value="NZ_CP107943.1"/>
</dbReference>
<reference evidence="5 6" key="1">
    <citation type="submission" date="2018-06" db="EMBL/GenBank/DDBJ databases">
        <title>Genomic Encyclopedia of Type Strains, Phase IV (KMG-IV): sequencing the most valuable type-strain genomes for metagenomic binning, comparative biology and taxonomic classification.</title>
        <authorList>
            <person name="Goeker M."/>
        </authorList>
    </citation>
    <scope>NUCLEOTIDE SEQUENCE [LARGE SCALE GENOMIC DNA]</scope>
    <source>
        <strain evidence="5 6">DSM 44599</strain>
    </source>
</reference>
<dbReference type="OrthoDB" id="9775296at2"/>
<dbReference type="GO" id="GO:0016616">
    <property type="term" value="F:oxidoreductase activity, acting on the CH-OH group of donors, NAD or NADP as acceptor"/>
    <property type="evidence" value="ECO:0007669"/>
    <property type="project" value="TreeGrafter"/>
</dbReference>
<organism evidence="5 6">
    <name type="scientific">Nocardia puris</name>
    <dbReference type="NCBI Taxonomy" id="208602"/>
    <lineage>
        <taxon>Bacteria</taxon>
        <taxon>Bacillati</taxon>
        <taxon>Actinomycetota</taxon>
        <taxon>Actinomycetes</taxon>
        <taxon>Mycobacteriales</taxon>
        <taxon>Nocardiaceae</taxon>
        <taxon>Nocardia</taxon>
    </lineage>
</organism>